<dbReference type="Proteomes" id="UP000178999">
    <property type="component" value="Unassembled WGS sequence"/>
</dbReference>
<gene>
    <name evidence="2" type="ORF">A2382_00180</name>
</gene>
<protein>
    <recommendedName>
        <fullName evidence="4">DUF1360 domain-containing protein</fullName>
    </recommendedName>
</protein>
<name>A0A1F8CVT5_9BACT</name>
<accession>A0A1F8CVT5</accession>
<organism evidence="2 3">
    <name type="scientific">Candidatus Woesebacteria bacterium RIFOXYB1_FULL_38_16</name>
    <dbReference type="NCBI Taxonomy" id="1802538"/>
    <lineage>
        <taxon>Bacteria</taxon>
        <taxon>Candidatus Woeseibacteriota</taxon>
    </lineage>
</organism>
<evidence type="ECO:0008006" key="4">
    <source>
        <dbReference type="Google" id="ProtNLM"/>
    </source>
</evidence>
<proteinExistence type="predicted"/>
<evidence type="ECO:0000256" key="1">
    <source>
        <dbReference type="SAM" id="Phobius"/>
    </source>
</evidence>
<dbReference type="AlphaFoldDB" id="A0A1F8CVT5"/>
<dbReference type="STRING" id="1802538.A2382_00180"/>
<keyword evidence="1" id="KW-0812">Transmembrane</keyword>
<dbReference type="EMBL" id="MGHY01000003">
    <property type="protein sequence ID" value="OGM80186.1"/>
    <property type="molecule type" value="Genomic_DNA"/>
</dbReference>
<sequence length="121" mass="13581">MRETLITLFLLSGAVSAISVTVSRSHVFGPMREQMEILNPWLGRLVRCAYCTSHWVSFAVCFIYQPYFLDSGYMFGLVDWFVAAMVMVGIASLWTGVVMKIHFPGPALTPPTVPKGKKEYI</sequence>
<evidence type="ECO:0000313" key="3">
    <source>
        <dbReference type="Proteomes" id="UP000178999"/>
    </source>
</evidence>
<keyword evidence="1" id="KW-0472">Membrane</keyword>
<feature type="transmembrane region" description="Helical" evidence="1">
    <location>
        <begin position="76"/>
        <end position="97"/>
    </location>
</feature>
<keyword evidence="1" id="KW-1133">Transmembrane helix</keyword>
<evidence type="ECO:0000313" key="2">
    <source>
        <dbReference type="EMBL" id="OGM80186.1"/>
    </source>
</evidence>
<comment type="caution">
    <text evidence="2">The sequence shown here is derived from an EMBL/GenBank/DDBJ whole genome shotgun (WGS) entry which is preliminary data.</text>
</comment>
<reference evidence="2 3" key="1">
    <citation type="journal article" date="2016" name="Nat. Commun.">
        <title>Thousands of microbial genomes shed light on interconnected biogeochemical processes in an aquifer system.</title>
        <authorList>
            <person name="Anantharaman K."/>
            <person name="Brown C.T."/>
            <person name="Hug L.A."/>
            <person name="Sharon I."/>
            <person name="Castelle C.J."/>
            <person name="Probst A.J."/>
            <person name="Thomas B.C."/>
            <person name="Singh A."/>
            <person name="Wilkins M.J."/>
            <person name="Karaoz U."/>
            <person name="Brodie E.L."/>
            <person name="Williams K.H."/>
            <person name="Hubbard S.S."/>
            <person name="Banfield J.F."/>
        </authorList>
    </citation>
    <scope>NUCLEOTIDE SEQUENCE [LARGE SCALE GENOMIC DNA]</scope>
</reference>